<proteinExistence type="predicted"/>
<dbReference type="NCBIfam" id="TIGR01764">
    <property type="entry name" value="excise"/>
    <property type="match status" value="1"/>
</dbReference>
<dbReference type="InterPro" id="IPR010093">
    <property type="entry name" value="SinI_DNA-bd"/>
</dbReference>
<protein>
    <submittedName>
        <fullName evidence="2">Transcriptional regulator, AlpA family</fullName>
    </submittedName>
</protein>
<dbReference type="Proteomes" id="UP000219688">
    <property type="component" value="Unassembled WGS sequence"/>
</dbReference>
<evidence type="ECO:0000313" key="3">
    <source>
        <dbReference type="Proteomes" id="UP000219688"/>
    </source>
</evidence>
<dbReference type="RefSeq" id="WP_097186741.1">
    <property type="nucleotide sequence ID" value="NZ_OBQK01000001.1"/>
</dbReference>
<dbReference type="EMBL" id="OBQK01000001">
    <property type="protein sequence ID" value="SOC52462.1"/>
    <property type="molecule type" value="Genomic_DNA"/>
</dbReference>
<dbReference type="Pfam" id="PF12728">
    <property type="entry name" value="HTH_17"/>
    <property type="match status" value="1"/>
</dbReference>
<dbReference type="InterPro" id="IPR009061">
    <property type="entry name" value="DNA-bd_dom_put_sf"/>
</dbReference>
<dbReference type="SUPFAM" id="SSF46955">
    <property type="entry name" value="Putative DNA-binding domain"/>
    <property type="match status" value="1"/>
</dbReference>
<dbReference type="STRING" id="1122622.GCA_000421185_03520"/>
<evidence type="ECO:0000313" key="2">
    <source>
        <dbReference type="EMBL" id="SOC52462.1"/>
    </source>
</evidence>
<feature type="domain" description="Helix-turn-helix" evidence="1">
    <location>
        <begin position="6"/>
        <end position="56"/>
    </location>
</feature>
<dbReference type="AlphaFoldDB" id="A0A285VED3"/>
<reference evidence="3" key="1">
    <citation type="submission" date="2017-08" db="EMBL/GenBank/DDBJ databases">
        <authorList>
            <person name="Varghese N."/>
            <person name="Submissions S."/>
        </authorList>
    </citation>
    <scope>NUCLEOTIDE SEQUENCE [LARGE SCALE GENOMIC DNA]</scope>
    <source>
        <strain evidence="3">USBA17B2</strain>
    </source>
</reference>
<accession>A0A285VED3</accession>
<dbReference type="InterPro" id="IPR041657">
    <property type="entry name" value="HTH_17"/>
</dbReference>
<keyword evidence="3" id="KW-1185">Reference proteome</keyword>
<organism evidence="2 3">
    <name type="scientific">Ornithinimicrobium cerasi</name>
    <dbReference type="NCBI Taxonomy" id="2248773"/>
    <lineage>
        <taxon>Bacteria</taxon>
        <taxon>Bacillati</taxon>
        <taxon>Actinomycetota</taxon>
        <taxon>Actinomycetes</taxon>
        <taxon>Micrococcales</taxon>
        <taxon>Ornithinimicrobiaceae</taxon>
        <taxon>Ornithinimicrobium</taxon>
    </lineage>
</organism>
<gene>
    <name evidence="2" type="ORF">SAMN05421879_101578</name>
</gene>
<evidence type="ECO:0000259" key="1">
    <source>
        <dbReference type="Pfam" id="PF12728"/>
    </source>
</evidence>
<name>A0A285VED3_9MICO</name>
<dbReference type="GO" id="GO:0003677">
    <property type="term" value="F:DNA binding"/>
    <property type="evidence" value="ECO:0007669"/>
    <property type="project" value="InterPro"/>
</dbReference>
<sequence length="73" mass="8107">MATPRFLTLTDVAETLNVSLSQVKALVRSGDLQGVKLGGRGVWRVETSELEAYIQRMYAQTRESIRHGGTELD</sequence>